<feature type="binding site" evidence="4">
    <location>
        <position position="212"/>
    </location>
    <ligand>
        <name>pyruvate</name>
        <dbReference type="ChEBI" id="CHEBI:15361"/>
    </ligand>
</feature>
<dbReference type="SUPFAM" id="SSF51569">
    <property type="entry name" value="Aldolase"/>
    <property type="match status" value="1"/>
</dbReference>
<evidence type="ECO:0000256" key="1">
    <source>
        <dbReference type="ARBA" id="ARBA00023239"/>
    </source>
</evidence>
<feature type="active site" description="Schiff-base intermediate with substrate" evidence="3">
    <location>
        <position position="171"/>
    </location>
</feature>
<protein>
    <submittedName>
        <fullName evidence="5">Dihydrodipicolinate synthase family protein</fullName>
    </submittedName>
</protein>
<dbReference type="PANTHER" id="PTHR12128">
    <property type="entry name" value="DIHYDRODIPICOLINATE SYNTHASE"/>
    <property type="match status" value="1"/>
</dbReference>
<organism evidence="5 6">
    <name type="scientific">Devosia sediminis</name>
    <dbReference type="NCBI Taxonomy" id="2798801"/>
    <lineage>
        <taxon>Bacteria</taxon>
        <taxon>Pseudomonadati</taxon>
        <taxon>Pseudomonadota</taxon>
        <taxon>Alphaproteobacteria</taxon>
        <taxon>Hyphomicrobiales</taxon>
        <taxon>Devosiaceae</taxon>
        <taxon>Devosia</taxon>
    </lineage>
</organism>
<dbReference type="InterPro" id="IPR002220">
    <property type="entry name" value="DapA-like"/>
</dbReference>
<dbReference type="PANTHER" id="PTHR12128:SF67">
    <property type="entry name" value="BLR3884 PROTEIN"/>
    <property type="match status" value="1"/>
</dbReference>
<comment type="similarity">
    <text evidence="2">Belongs to the DapA family.</text>
</comment>
<comment type="caution">
    <text evidence="5">The sequence shown here is derived from an EMBL/GenBank/DDBJ whole genome shotgun (WGS) entry which is preliminary data.</text>
</comment>
<sequence length="299" mass="31070">MAAADLKGVITASITPFAPDFSVDIARLAAHSAKLLEAGGSFVSTFGTTGEGASLSTREKLAALKALKAAGADMSRQIPGVMTPTLDDAAEMLVGIAETGCRAALVLPPYYYGTSEAGIAGWYDALIERTRSATDIDILLYNIPQLSRIRFTADLVKSILAQHGSRIVGIKDSTGDVDNGVMLARTFPELSVFTGDDRVLPTLLANGGAGMIGGMPNVFTRDLVALYNNPQNADLLAKQTTRILAVDKGGSLVALKAALAHYSGDDNLARVLPPLKSLEGQGLADLLASFAQSGFSAAA</sequence>
<dbReference type="AlphaFoldDB" id="A0A934ISS7"/>
<feature type="active site" description="Proton donor/acceptor" evidence="3">
    <location>
        <position position="141"/>
    </location>
</feature>
<dbReference type="Pfam" id="PF00701">
    <property type="entry name" value="DHDPS"/>
    <property type="match status" value="1"/>
</dbReference>
<evidence type="ECO:0000256" key="4">
    <source>
        <dbReference type="PIRSR" id="PIRSR001365-2"/>
    </source>
</evidence>
<dbReference type="Proteomes" id="UP000602124">
    <property type="component" value="Unassembled WGS sequence"/>
</dbReference>
<evidence type="ECO:0000313" key="5">
    <source>
        <dbReference type="EMBL" id="MBJ3786113.1"/>
    </source>
</evidence>
<dbReference type="Gene3D" id="3.20.20.70">
    <property type="entry name" value="Aldolase class I"/>
    <property type="match status" value="1"/>
</dbReference>
<dbReference type="RefSeq" id="WP_198877292.1">
    <property type="nucleotide sequence ID" value="NZ_JAEKMH010000003.1"/>
</dbReference>
<feature type="binding site" evidence="4">
    <location>
        <position position="49"/>
    </location>
    <ligand>
        <name>pyruvate</name>
        <dbReference type="ChEBI" id="CHEBI:15361"/>
    </ligand>
</feature>
<evidence type="ECO:0000256" key="3">
    <source>
        <dbReference type="PIRSR" id="PIRSR001365-1"/>
    </source>
</evidence>
<dbReference type="CDD" id="cd00408">
    <property type="entry name" value="DHDPS-like"/>
    <property type="match status" value="1"/>
</dbReference>
<dbReference type="EMBL" id="JAEKMH010000003">
    <property type="protein sequence ID" value="MBJ3786113.1"/>
    <property type="molecule type" value="Genomic_DNA"/>
</dbReference>
<keyword evidence="1 2" id="KW-0456">Lyase</keyword>
<keyword evidence="6" id="KW-1185">Reference proteome</keyword>
<evidence type="ECO:0000313" key="6">
    <source>
        <dbReference type="Proteomes" id="UP000602124"/>
    </source>
</evidence>
<dbReference type="SMART" id="SM01130">
    <property type="entry name" value="DHDPS"/>
    <property type="match status" value="1"/>
</dbReference>
<dbReference type="GO" id="GO:0008840">
    <property type="term" value="F:4-hydroxy-tetrahydrodipicolinate synthase activity"/>
    <property type="evidence" value="ECO:0007669"/>
    <property type="project" value="TreeGrafter"/>
</dbReference>
<reference evidence="5" key="1">
    <citation type="submission" date="2020-12" db="EMBL/GenBank/DDBJ databases">
        <title>Devosia sp. MSA67 isolated from Mo River.</title>
        <authorList>
            <person name="Ma F."/>
            <person name="Zi Z."/>
        </authorList>
    </citation>
    <scope>NUCLEOTIDE SEQUENCE</scope>
    <source>
        <strain evidence="5">MSA67</strain>
    </source>
</reference>
<evidence type="ECO:0000256" key="2">
    <source>
        <dbReference type="PIRNR" id="PIRNR001365"/>
    </source>
</evidence>
<accession>A0A934ISS7</accession>
<gene>
    <name evidence="5" type="ORF">JEQ47_15425</name>
</gene>
<proteinExistence type="inferred from homology"/>
<dbReference type="InterPro" id="IPR013785">
    <property type="entry name" value="Aldolase_TIM"/>
</dbReference>
<name>A0A934ISS7_9HYPH</name>
<dbReference type="PIRSF" id="PIRSF001365">
    <property type="entry name" value="DHDPS"/>
    <property type="match status" value="1"/>
</dbReference>